<dbReference type="InterPro" id="IPR019832">
    <property type="entry name" value="Mn/Fe_SOD_C"/>
</dbReference>
<feature type="domain" description="Manganese/iron superoxide dismutase C-terminal" evidence="7">
    <location>
        <begin position="88"/>
        <end position="189"/>
    </location>
</feature>
<keyword evidence="2 5" id="KW-0479">Metal-binding</keyword>
<gene>
    <name evidence="8" type="ORF">ACFO3Q_06850</name>
</gene>
<dbReference type="PANTHER" id="PTHR42769:SF3">
    <property type="entry name" value="SUPEROXIDE DISMUTASE [FE] 2, CHLOROPLASTIC"/>
    <property type="match status" value="1"/>
</dbReference>
<dbReference type="PIRSF" id="PIRSF000349">
    <property type="entry name" value="SODismutase"/>
    <property type="match status" value="1"/>
</dbReference>
<dbReference type="PANTHER" id="PTHR42769">
    <property type="entry name" value="SUPEROXIDE DISMUTASE"/>
    <property type="match status" value="1"/>
</dbReference>
<evidence type="ECO:0000256" key="2">
    <source>
        <dbReference type="ARBA" id="ARBA00022723"/>
    </source>
</evidence>
<comment type="catalytic activity">
    <reaction evidence="4 5">
        <text>2 superoxide + 2 H(+) = H2O2 + O2</text>
        <dbReference type="Rhea" id="RHEA:20696"/>
        <dbReference type="ChEBI" id="CHEBI:15378"/>
        <dbReference type="ChEBI" id="CHEBI:15379"/>
        <dbReference type="ChEBI" id="CHEBI:16240"/>
        <dbReference type="ChEBI" id="CHEBI:18421"/>
        <dbReference type="EC" id="1.15.1.1"/>
    </reaction>
</comment>
<comment type="similarity">
    <text evidence="1 5">Belongs to the iron/manganese superoxide dismutase family.</text>
</comment>
<accession>A0ABV9NJY1</accession>
<evidence type="ECO:0000259" key="6">
    <source>
        <dbReference type="Pfam" id="PF00081"/>
    </source>
</evidence>
<dbReference type="Pfam" id="PF02777">
    <property type="entry name" value="Sod_Fe_C"/>
    <property type="match status" value="1"/>
</dbReference>
<dbReference type="EMBL" id="JBHSGG010000017">
    <property type="protein sequence ID" value="MFC4727889.1"/>
    <property type="molecule type" value="Genomic_DNA"/>
</dbReference>
<dbReference type="Pfam" id="PF00081">
    <property type="entry name" value="Sod_Fe_N"/>
    <property type="match status" value="1"/>
</dbReference>
<comment type="function">
    <text evidence="5">Destroys radicals which are normally produced within the cells and which are toxic to biological systems.</text>
</comment>
<evidence type="ECO:0000256" key="4">
    <source>
        <dbReference type="ARBA" id="ARBA00049204"/>
    </source>
</evidence>
<dbReference type="GO" id="GO:0004784">
    <property type="term" value="F:superoxide dismutase activity"/>
    <property type="evidence" value="ECO:0007669"/>
    <property type="project" value="UniProtKB-EC"/>
</dbReference>
<dbReference type="Gene3D" id="3.55.40.20">
    <property type="entry name" value="Iron/manganese superoxide dismutase, C-terminal domain"/>
    <property type="match status" value="1"/>
</dbReference>
<keyword evidence="9" id="KW-1185">Reference proteome</keyword>
<keyword evidence="3 5" id="KW-0560">Oxidoreductase</keyword>
<dbReference type="Proteomes" id="UP001595892">
    <property type="component" value="Unassembled WGS sequence"/>
</dbReference>
<evidence type="ECO:0000259" key="7">
    <source>
        <dbReference type="Pfam" id="PF02777"/>
    </source>
</evidence>
<organism evidence="8 9">
    <name type="scientific">Coralloluteibacterium thermophilum</name>
    <dbReference type="NCBI Taxonomy" id="2707049"/>
    <lineage>
        <taxon>Bacteria</taxon>
        <taxon>Pseudomonadati</taxon>
        <taxon>Pseudomonadota</taxon>
        <taxon>Gammaproteobacteria</taxon>
        <taxon>Lysobacterales</taxon>
        <taxon>Lysobacteraceae</taxon>
        <taxon>Coralloluteibacterium</taxon>
    </lineage>
</organism>
<comment type="caution">
    <text evidence="8">The sequence shown here is derived from an EMBL/GenBank/DDBJ whole genome shotgun (WGS) entry which is preliminary data.</text>
</comment>
<dbReference type="InterPro" id="IPR036324">
    <property type="entry name" value="Mn/Fe_SOD_N_sf"/>
</dbReference>
<dbReference type="PRINTS" id="PR01703">
    <property type="entry name" value="MNSODISMTASE"/>
</dbReference>
<evidence type="ECO:0000256" key="3">
    <source>
        <dbReference type="ARBA" id="ARBA00023002"/>
    </source>
</evidence>
<evidence type="ECO:0000256" key="5">
    <source>
        <dbReference type="RuleBase" id="RU000414"/>
    </source>
</evidence>
<dbReference type="InterPro" id="IPR019831">
    <property type="entry name" value="Mn/Fe_SOD_N"/>
</dbReference>
<evidence type="ECO:0000313" key="9">
    <source>
        <dbReference type="Proteomes" id="UP001595892"/>
    </source>
</evidence>
<evidence type="ECO:0000313" key="8">
    <source>
        <dbReference type="EMBL" id="MFC4727889.1"/>
    </source>
</evidence>
<dbReference type="SUPFAM" id="SSF54719">
    <property type="entry name" value="Fe,Mn superoxide dismutase (SOD), C-terminal domain"/>
    <property type="match status" value="1"/>
</dbReference>
<dbReference type="InterPro" id="IPR001189">
    <property type="entry name" value="Mn/Fe_SOD"/>
</dbReference>
<protein>
    <recommendedName>
        <fullName evidence="5">Superoxide dismutase</fullName>
        <ecNumber evidence="5">1.15.1.1</ecNumber>
    </recommendedName>
</protein>
<evidence type="ECO:0000256" key="1">
    <source>
        <dbReference type="ARBA" id="ARBA00008714"/>
    </source>
</evidence>
<dbReference type="InterPro" id="IPR036314">
    <property type="entry name" value="SOD_C_sf"/>
</dbReference>
<proteinExistence type="inferred from homology"/>
<dbReference type="RefSeq" id="WP_377003897.1">
    <property type="nucleotide sequence ID" value="NZ_JBHSGG010000017.1"/>
</dbReference>
<reference evidence="9" key="1">
    <citation type="journal article" date="2019" name="Int. J. Syst. Evol. Microbiol.">
        <title>The Global Catalogue of Microorganisms (GCM) 10K type strain sequencing project: providing services to taxonomists for standard genome sequencing and annotation.</title>
        <authorList>
            <consortium name="The Broad Institute Genomics Platform"/>
            <consortium name="The Broad Institute Genome Sequencing Center for Infectious Disease"/>
            <person name="Wu L."/>
            <person name="Ma J."/>
        </authorList>
    </citation>
    <scope>NUCLEOTIDE SEQUENCE [LARGE SCALE GENOMIC DNA]</scope>
    <source>
        <strain evidence="9">CGMCC 1.13574</strain>
    </source>
</reference>
<name>A0ABV9NJY1_9GAMM</name>
<dbReference type="PROSITE" id="PS00088">
    <property type="entry name" value="SOD_MN"/>
    <property type="match status" value="1"/>
</dbReference>
<feature type="domain" description="Manganese/iron superoxide dismutase N-terminal" evidence="6">
    <location>
        <begin position="4"/>
        <end position="80"/>
    </location>
</feature>
<dbReference type="SUPFAM" id="SSF46609">
    <property type="entry name" value="Fe,Mn superoxide dismutase (SOD), N-terminal domain"/>
    <property type="match status" value="1"/>
</dbReference>
<sequence length="191" mass="20841">MPIDLPTLPHARDALAPRLSARTLAAQEEIARTLLARINARIAGTALDEVGLDGLLDRAQGALHRDAAELWSHAFYWDALAPLGGGTPSRALAAAIERDYGGSTGLRREFDAAALALEGSGWVWLVRRGHGPLAIVAVRGSGLPAGPEDTPLLACDLWEHAYYLDYQDRRAAYLDAFWKHVDWRVVSSRLR</sequence>
<dbReference type="InterPro" id="IPR019833">
    <property type="entry name" value="Mn/Fe_SOD_BS"/>
</dbReference>
<dbReference type="EC" id="1.15.1.1" evidence="5"/>